<evidence type="ECO:0000256" key="1">
    <source>
        <dbReference type="SAM" id="MobiDB-lite"/>
    </source>
</evidence>
<dbReference type="AlphaFoldDB" id="A0AAX0U4J7"/>
<organism evidence="2 3">
    <name type="scientific">Burkholderia pseudomallei</name>
    <name type="common">Pseudomonas pseudomallei</name>
    <dbReference type="NCBI Taxonomy" id="28450"/>
    <lineage>
        <taxon>Bacteria</taxon>
        <taxon>Pseudomonadati</taxon>
        <taxon>Pseudomonadota</taxon>
        <taxon>Betaproteobacteria</taxon>
        <taxon>Burkholderiales</taxon>
        <taxon>Burkholderiaceae</taxon>
        <taxon>Burkholderia</taxon>
        <taxon>pseudomallei group</taxon>
    </lineage>
</organism>
<feature type="region of interest" description="Disordered" evidence="1">
    <location>
        <begin position="17"/>
        <end position="107"/>
    </location>
</feature>
<accession>A0AAX0U4J7</accession>
<evidence type="ECO:0000313" key="2">
    <source>
        <dbReference type="EMBL" id="PJO63416.1"/>
    </source>
</evidence>
<comment type="caution">
    <text evidence="2">The sequence shown here is derived from an EMBL/GenBank/DDBJ whole genome shotgun (WGS) entry which is preliminary data.</text>
</comment>
<dbReference type="EMBL" id="PHRB01000032">
    <property type="protein sequence ID" value="PJO63416.1"/>
    <property type="molecule type" value="Genomic_DNA"/>
</dbReference>
<dbReference type="Proteomes" id="UP000231878">
    <property type="component" value="Unassembled WGS sequence"/>
</dbReference>
<evidence type="ECO:0000313" key="3">
    <source>
        <dbReference type="Proteomes" id="UP000231878"/>
    </source>
</evidence>
<reference evidence="2 3" key="1">
    <citation type="submission" date="2017-11" db="EMBL/GenBank/DDBJ databases">
        <title>Molecular characterization of Burkholderia pseudomallei and closely related isolates from Vietnam.</title>
        <authorList>
            <person name="Ustinov D.V."/>
            <person name="Antonov A.S."/>
            <person name="Avdusheva E.F."/>
            <person name="Shpak I.M."/>
            <person name="Zakharova I.B."/>
            <person name="Thi L.A."/>
            <person name="Teteryatnikova N."/>
            <person name="Lopasteyskaya Y.A."/>
            <person name="Kuzyutina J.A."/>
            <person name="Ngo T.N."/>
            <person name="Victorov D.V."/>
        </authorList>
    </citation>
    <scope>NUCLEOTIDE SEQUENCE [LARGE SCALE GENOMIC DNA]</scope>
    <source>
        <strain evidence="2 3">V1512</strain>
    </source>
</reference>
<protein>
    <submittedName>
        <fullName evidence="2">Uncharacterized protein</fullName>
    </submittedName>
</protein>
<feature type="compositionally biased region" description="Low complexity" evidence="1">
    <location>
        <begin position="70"/>
        <end position="87"/>
    </location>
</feature>
<gene>
    <name evidence="2" type="ORF">CWD88_25855</name>
</gene>
<proteinExistence type="predicted"/>
<name>A0AAX0U4J7_BURPE</name>
<sequence>MRAAHFEAAEWRDCLSGKPASLPFLTFARPAHTKRRHTEASSRRHGAAPPARLPTPPAWLRPANGRTRDASAPPRSRGLPPSARRLPSPSPIFTAVDADSPLPARSA</sequence>